<feature type="compositionally biased region" description="Basic and acidic residues" evidence="2">
    <location>
        <begin position="396"/>
        <end position="417"/>
    </location>
</feature>
<dbReference type="InterPro" id="IPR003488">
    <property type="entry name" value="DprA"/>
</dbReference>
<evidence type="ECO:0000313" key="6">
    <source>
        <dbReference type="Proteomes" id="UP001172708"/>
    </source>
</evidence>
<evidence type="ECO:0000313" key="5">
    <source>
        <dbReference type="EMBL" id="MDN4479606.1"/>
    </source>
</evidence>
<dbReference type="Proteomes" id="UP001172708">
    <property type="component" value="Unassembled WGS sequence"/>
</dbReference>
<name>A0ABT8GDV2_9MICO</name>
<dbReference type="InterPro" id="IPR036388">
    <property type="entry name" value="WH-like_DNA-bd_sf"/>
</dbReference>
<dbReference type="PANTHER" id="PTHR43022">
    <property type="entry name" value="PROTEIN SMF"/>
    <property type="match status" value="1"/>
</dbReference>
<evidence type="ECO:0000259" key="3">
    <source>
        <dbReference type="Pfam" id="PF02481"/>
    </source>
</evidence>
<reference evidence="5" key="1">
    <citation type="submission" date="2023-06" db="EMBL/GenBank/DDBJ databases">
        <title>Egi l300058.</title>
        <authorList>
            <person name="Gao L."/>
            <person name="Fang B.-Z."/>
            <person name="Li W.-J."/>
        </authorList>
    </citation>
    <scope>NUCLEOTIDE SEQUENCE</scope>
    <source>
        <strain evidence="5">EGI L300058</strain>
    </source>
</reference>
<organism evidence="5 6">
    <name type="scientific">Demequina muriae</name>
    <dbReference type="NCBI Taxonomy" id="3051664"/>
    <lineage>
        <taxon>Bacteria</taxon>
        <taxon>Bacillati</taxon>
        <taxon>Actinomycetota</taxon>
        <taxon>Actinomycetes</taxon>
        <taxon>Micrococcales</taxon>
        <taxon>Demequinaceae</taxon>
        <taxon>Demequina</taxon>
    </lineage>
</organism>
<comment type="caution">
    <text evidence="5">The sequence shown here is derived from an EMBL/GenBank/DDBJ whole genome shotgun (WGS) entry which is preliminary data.</text>
</comment>
<dbReference type="Pfam" id="PF17782">
    <property type="entry name" value="WHD_DprA"/>
    <property type="match status" value="1"/>
</dbReference>
<protein>
    <submittedName>
        <fullName evidence="5">DNA-processing protein DprA</fullName>
    </submittedName>
</protein>
<feature type="domain" description="Smf/DprA SLOG" evidence="3">
    <location>
        <begin position="92"/>
        <end position="302"/>
    </location>
</feature>
<keyword evidence="6" id="KW-1185">Reference proteome</keyword>
<accession>A0ABT8GDV2</accession>
<dbReference type="Gene3D" id="3.40.50.450">
    <property type="match status" value="1"/>
</dbReference>
<evidence type="ECO:0000256" key="1">
    <source>
        <dbReference type="ARBA" id="ARBA00006525"/>
    </source>
</evidence>
<dbReference type="Gene3D" id="1.10.10.10">
    <property type="entry name" value="Winged helix-like DNA-binding domain superfamily/Winged helix DNA-binding domain"/>
    <property type="match status" value="1"/>
</dbReference>
<feature type="region of interest" description="Disordered" evidence="2">
    <location>
        <begin position="381"/>
        <end position="417"/>
    </location>
</feature>
<feature type="domain" description="DprA winged helix" evidence="4">
    <location>
        <begin position="333"/>
        <end position="379"/>
    </location>
</feature>
<dbReference type="RefSeq" id="WP_301140780.1">
    <property type="nucleotide sequence ID" value="NZ_JAUHQA010000001.1"/>
</dbReference>
<evidence type="ECO:0000256" key="2">
    <source>
        <dbReference type="SAM" id="MobiDB-lite"/>
    </source>
</evidence>
<dbReference type="EMBL" id="JAUHQA010000001">
    <property type="protein sequence ID" value="MDN4479606.1"/>
    <property type="molecule type" value="Genomic_DNA"/>
</dbReference>
<proteinExistence type="inferred from homology"/>
<dbReference type="InterPro" id="IPR057666">
    <property type="entry name" value="DrpA_SLOG"/>
</dbReference>
<dbReference type="PANTHER" id="PTHR43022:SF1">
    <property type="entry name" value="PROTEIN SMF"/>
    <property type="match status" value="1"/>
</dbReference>
<dbReference type="Pfam" id="PF02481">
    <property type="entry name" value="DNA_processg_A"/>
    <property type="match status" value="1"/>
</dbReference>
<dbReference type="SUPFAM" id="SSF102405">
    <property type="entry name" value="MCP/YpsA-like"/>
    <property type="match status" value="1"/>
</dbReference>
<gene>
    <name evidence="5" type="primary">dprA</name>
    <name evidence="5" type="ORF">QQX02_01535</name>
</gene>
<comment type="similarity">
    <text evidence="1">Belongs to the DprA/Smf family.</text>
</comment>
<dbReference type="NCBIfam" id="TIGR00732">
    <property type="entry name" value="dprA"/>
    <property type="match status" value="1"/>
</dbReference>
<sequence length="417" mass="43462">MSADAWIEWSALAEPADEAAGWLISTLGPDAAREWVDVAARDVVEATIMLAGSAPERTITDVVRASERWARRREGARSDDLRERADHCGARVVVRDDAEWPTAVDALGRGAPFALWVRGVEPLAALLPRSVAIVGARSSTSYGDHIASTMAAHAADHGWSVVSGGAYGIDAAAHRGALAAGGRTLAVMAGGVDRLYPAGNGDLLTRVLDQGAIVSEVPPGWAPHRSRFLTRNRLIACATATVVVEAAGRSGALSTANRAAELARPVAAVPGPVTSATSAGCHRLIRDGMAVLVTGGADVLELAGPIELREGDAIDGGAGRGEGSNRAMPEFAAPADRAVFDALGHRAKAVEGLSATAGLTLAEVRAALGRLELAGAVHRDGTGWRRASPPQAKRFGARERPRPRQERDETGQKMREA</sequence>
<dbReference type="InterPro" id="IPR041614">
    <property type="entry name" value="DprA_WH"/>
</dbReference>
<evidence type="ECO:0000259" key="4">
    <source>
        <dbReference type="Pfam" id="PF17782"/>
    </source>
</evidence>